<feature type="domain" description="MmyB-like transcription regulator ligand binding" evidence="1">
    <location>
        <begin position="9"/>
        <end position="171"/>
    </location>
</feature>
<evidence type="ECO:0000313" key="3">
    <source>
        <dbReference type="Proteomes" id="UP000612282"/>
    </source>
</evidence>
<name>A0ABQ3X8Q1_9ACTN</name>
<dbReference type="InterPro" id="IPR041413">
    <property type="entry name" value="MLTR_LBD"/>
</dbReference>
<dbReference type="PANTHER" id="PTHR35010">
    <property type="entry name" value="BLL4672 PROTEIN-RELATED"/>
    <property type="match status" value="1"/>
</dbReference>
<dbReference type="Pfam" id="PF17765">
    <property type="entry name" value="MLTR_LBD"/>
    <property type="match status" value="1"/>
</dbReference>
<dbReference type="EMBL" id="BOMG01000042">
    <property type="protein sequence ID" value="GID54798.1"/>
    <property type="molecule type" value="Genomic_DNA"/>
</dbReference>
<sequence length="182" mass="19654">MCPAPRETVTRPLRQLLDGYTAAPAFVLNPAKDVMAVNPLAEALFAPFATAGNLARMTFLDPAARRFFRRWDRFAESIVAGLRHAGGLDPDYPRLHEVVGSLRAESEEFAALWASPTVYGKTQDPTELEHPDVGPLALVSQSFDVRGAAGQLLVVYQPEPGSRSAEALALLGSLHAHPGKRA</sequence>
<protein>
    <recommendedName>
        <fullName evidence="1">MmyB-like transcription regulator ligand binding domain-containing protein</fullName>
    </recommendedName>
</protein>
<proteinExistence type="predicted"/>
<reference evidence="2 3" key="1">
    <citation type="submission" date="2021-01" db="EMBL/GenBank/DDBJ databases">
        <title>Whole genome shotgun sequence of Actinoplanes couchii NBRC 106145.</title>
        <authorList>
            <person name="Komaki H."/>
            <person name="Tamura T."/>
        </authorList>
    </citation>
    <scope>NUCLEOTIDE SEQUENCE [LARGE SCALE GENOMIC DNA]</scope>
    <source>
        <strain evidence="2 3">NBRC 106145</strain>
    </source>
</reference>
<dbReference type="Proteomes" id="UP000612282">
    <property type="component" value="Unassembled WGS sequence"/>
</dbReference>
<accession>A0ABQ3X8Q1</accession>
<dbReference type="Gene3D" id="3.30.450.180">
    <property type="match status" value="1"/>
</dbReference>
<comment type="caution">
    <text evidence="2">The sequence shown here is derived from an EMBL/GenBank/DDBJ whole genome shotgun (WGS) entry which is preliminary data.</text>
</comment>
<gene>
    <name evidence="2" type="ORF">Aco03nite_032020</name>
</gene>
<organism evidence="2 3">
    <name type="scientific">Actinoplanes couchii</name>
    <dbReference type="NCBI Taxonomy" id="403638"/>
    <lineage>
        <taxon>Bacteria</taxon>
        <taxon>Bacillati</taxon>
        <taxon>Actinomycetota</taxon>
        <taxon>Actinomycetes</taxon>
        <taxon>Micromonosporales</taxon>
        <taxon>Micromonosporaceae</taxon>
        <taxon>Actinoplanes</taxon>
    </lineage>
</organism>
<keyword evidence="3" id="KW-1185">Reference proteome</keyword>
<dbReference type="PANTHER" id="PTHR35010:SF2">
    <property type="entry name" value="BLL4672 PROTEIN"/>
    <property type="match status" value="1"/>
</dbReference>
<evidence type="ECO:0000259" key="1">
    <source>
        <dbReference type="Pfam" id="PF17765"/>
    </source>
</evidence>
<evidence type="ECO:0000313" key="2">
    <source>
        <dbReference type="EMBL" id="GID54798.1"/>
    </source>
</evidence>